<dbReference type="GO" id="GO:0003924">
    <property type="term" value="F:GTPase activity"/>
    <property type="evidence" value="ECO:0007669"/>
    <property type="project" value="InterPro"/>
</dbReference>
<evidence type="ECO:0000259" key="7">
    <source>
        <dbReference type="PROSITE" id="PS51715"/>
    </source>
</evidence>
<accession>A0A7R8XCG4</accession>
<evidence type="ECO:0000256" key="1">
    <source>
        <dbReference type="ARBA" id="ARBA00022741"/>
    </source>
</evidence>
<dbReference type="SUPFAM" id="SSF48340">
    <property type="entry name" value="Interferon-induced guanylate-binding protein 1 (GBP1), C-terminal domain"/>
    <property type="match status" value="3"/>
</dbReference>
<dbReference type="SUPFAM" id="SSF52540">
    <property type="entry name" value="P-loop containing nucleoside triphosphate hydrolases"/>
    <property type="match status" value="1"/>
</dbReference>
<feature type="coiled-coil region" evidence="5">
    <location>
        <begin position="778"/>
        <end position="813"/>
    </location>
</feature>
<gene>
    <name evidence="8" type="ORF">DSTB1V02_LOCUS3656</name>
</gene>
<dbReference type="EMBL" id="CAJPEV010000488">
    <property type="protein sequence ID" value="CAG0885793.1"/>
    <property type="molecule type" value="Genomic_DNA"/>
</dbReference>
<keyword evidence="2" id="KW-0378">Hydrolase</keyword>
<dbReference type="InterPro" id="IPR030386">
    <property type="entry name" value="G_GB1_RHD3_dom"/>
</dbReference>
<dbReference type="Gene3D" id="3.40.50.300">
    <property type="entry name" value="P-loop containing nucleotide triphosphate hydrolases"/>
    <property type="match status" value="1"/>
</dbReference>
<reference evidence="8" key="1">
    <citation type="submission" date="2020-11" db="EMBL/GenBank/DDBJ databases">
        <authorList>
            <person name="Tran Van P."/>
        </authorList>
    </citation>
    <scope>NUCLEOTIDE SEQUENCE</scope>
</reference>
<dbReference type="PROSITE" id="PS51715">
    <property type="entry name" value="G_GB1_RHD3"/>
    <property type="match status" value="1"/>
</dbReference>
<sequence>MDEDAARGSAICVVEHNENEGRDSYLLKEDRLRRLLMQEHCKDKPVAVVSIAGGARRGKSFLLSLFLRYLRAQGSEDWLDDEDTPIAGFAWKMSSKRVTTGIHIWDEIFTLRLPNGEEACILLMDTEGTFDCEESLAHSVTVFALSTLLSSVQIYNLKDNIQMDDLLHLQDAGPENEQFRFQFFTGYGRLCLEASDDKPFQNFLFLVRDWRNHHEFPYGSEGGQVFLDEKLQTSDRQREEVKKVKEDIKFCFTKLDCFLMPYPGEKVAGDPQFSGSLSDVQKDFKDQLRQLVPQLLSPENLVLKTIAGRPITCKQLFEYFKCYIGVYNNRAEIPEPKSIFEATAEVQHRNARDEAVDLYIQKMDRLLAETPVPTQRRLNQIHALLRMEAIEKFTSSKKMGGKEISGKYLLLLDKNLHELHERYEIQRDGREERTKSELMEAATRVLKEYGEDMAEVLRHIPLLTAKELRDEHEEKKTRAIQNFMVKEEIADENLFSRYKQKLEKDIESQSALHFTERQWKESSADRELINTVQSTVWIYCSQMGNSCGGAVISAEELESEHKKHYEEALDAFMHRTRNTLCPYLVDDHRDNLMKRLDEQYRKYAELRESQERQAETELMNAMEEAMEKYNEMMSKLLVDLMSEEKLNSMHANYRQQTIESFQETGKKYPHLAKKHMDDLEGRMSNEYERYEAFRNSQELQAEAALNDAVKRSVTHYELEMSCLCDGKDTADGGRQGGRSGATDGHLLTDEELLDGHEKYRKEALDIFWTTGGQWMHLAEKYKEELEECLRKAKYELEKKRRSKERRVRSLLEKSVKENAEDYLGETRMKKFYGEIVVDEEELKENHSEHRDAVVRSFVEDPHGDWAPAWLVEEYRDILETTLDAWHRALETKMAEERTNRKQDADVVGLVAAVGTTVASAALGPGVAVGAGAAVGAAGGVISQLVGNTRWRNAAVLPDPASIRMPLNWVVGRSTDEGDESEKNMLEEEPE</sequence>
<feature type="coiled-coil region" evidence="5">
    <location>
        <begin position="589"/>
        <end position="639"/>
    </location>
</feature>
<dbReference type="InterPro" id="IPR027417">
    <property type="entry name" value="P-loop_NTPase"/>
</dbReference>
<name>A0A7R8XCG4_9CRUS</name>
<dbReference type="GO" id="GO:0005525">
    <property type="term" value="F:GTP binding"/>
    <property type="evidence" value="ECO:0007669"/>
    <property type="project" value="UniProtKB-KW"/>
</dbReference>
<evidence type="ECO:0000313" key="8">
    <source>
        <dbReference type="EMBL" id="CAD7243742.1"/>
    </source>
</evidence>
<dbReference type="Gene3D" id="1.20.58.420">
    <property type="entry name" value="AHSP"/>
    <property type="match status" value="4"/>
</dbReference>
<comment type="similarity">
    <text evidence="4">Belongs to the TRAFAC class dynamin-like GTPase superfamily. GB1/RHD3 GTPase family.</text>
</comment>
<dbReference type="EMBL" id="LR900005">
    <property type="protein sequence ID" value="CAD7243742.1"/>
    <property type="molecule type" value="Genomic_DNA"/>
</dbReference>
<keyword evidence="3" id="KW-0342">GTP-binding</keyword>
<dbReference type="PANTHER" id="PTHR10751">
    <property type="entry name" value="GUANYLATE BINDING PROTEIN"/>
    <property type="match status" value="1"/>
</dbReference>
<evidence type="ECO:0000256" key="6">
    <source>
        <dbReference type="SAM" id="MobiDB-lite"/>
    </source>
</evidence>
<dbReference type="InterPro" id="IPR036543">
    <property type="entry name" value="Guanylate-bd_C_sf"/>
</dbReference>
<dbReference type="AlphaFoldDB" id="A0A7R8XCG4"/>
<evidence type="ECO:0000313" key="9">
    <source>
        <dbReference type="Proteomes" id="UP000677054"/>
    </source>
</evidence>
<keyword evidence="5" id="KW-0175">Coiled coil</keyword>
<dbReference type="Proteomes" id="UP000677054">
    <property type="component" value="Unassembled WGS sequence"/>
</dbReference>
<keyword evidence="1" id="KW-0547">Nucleotide-binding</keyword>
<feature type="compositionally biased region" description="Basic and acidic residues" evidence="6">
    <location>
        <begin position="980"/>
        <end position="990"/>
    </location>
</feature>
<evidence type="ECO:0000256" key="2">
    <source>
        <dbReference type="ARBA" id="ARBA00022801"/>
    </source>
</evidence>
<feature type="domain" description="GB1/RHD3-type G" evidence="7">
    <location>
        <begin position="43"/>
        <end position="300"/>
    </location>
</feature>
<dbReference type="Pfam" id="PF02263">
    <property type="entry name" value="GBP"/>
    <property type="match status" value="1"/>
</dbReference>
<evidence type="ECO:0000256" key="3">
    <source>
        <dbReference type="ARBA" id="ARBA00023134"/>
    </source>
</evidence>
<organism evidence="8">
    <name type="scientific">Darwinula stevensoni</name>
    <dbReference type="NCBI Taxonomy" id="69355"/>
    <lineage>
        <taxon>Eukaryota</taxon>
        <taxon>Metazoa</taxon>
        <taxon>Ecdysozoa</taxon>
        <taxon>Arthropoda</taxon>
        <taxon>Crustacea</taxon>
        <taxon>Oligostraca</taxon>
        <taxon>Ostracoda</taxon>
        <taxon>Podocopa</taxon>
        <taxon>Podocopida</taxon>
        <taxon>Darwinulocopina</taxon>
        <taxon>Darwinuloidea</taxon>
        <taxon>Darwinulidae</taxon>
        <taxon>Darwinula</taxon>
    </lineage>
</organism>
<evidence type="ECO:0000256" key="5">
    <source>
        <dbReference type="SAM" id="Coils"/>
    </source>
</evidence>
<evidence type="ECO:0000256" key="4">
    <source>
        <dbReference type="PROSITE-ProRule" id="PRU01052"/>
    </source>
</evidence>
<dbReference type="OrthoDB" id="7788754at2759"/>
<protein>
    <recommendedName>
        <fullName evidence="7">GB1/RHD3-type G domain-containing protein</fullName>
    </recommendedName>
</protein>
<proteinExistence type="inferred from homology"/>
<dbReference type="CDD" id="cd01851">
    <property type="entry name" value="GBP"/>
    <property type="match status" value="1"/>
</dbReference>
<feature type="region of interest" description="Disordered" evidence="6">
    <location>
        <begin position="971"/>
        <end position="990"/>
    </location>
</feature>
<keyword evidence="9" id="KW-1185">Reference proteome</keyword>
<dbReference type="InterPro" id="IPR015894">
    <property type="entry name" value="Guanylate-bd_N"/>
</dbReference>